<dbReference type="InterPro" id="IPR023346">
    <property type="entry name" value="Lysozyme-like_dom_sf"/>
</dbReference>
<evidence type="ECO:0000259" key="1">
    <source>
        <dbReference type="Pfam" id="PF01464"/>
    </source>
</evidence>
<dbReference type="Gene3D" id="1.10.530.10">
    <property type="match status" value="1"/>
</dbReference>
<reference evidence="2 3" key="1">
    <citation type="journal article" date="2009" name="J. Bacteriol.">
        <title>Draft genome sequence of the extremely acidophilic bacterium Acidithiobacillus caldus ATCC 51756 reveals metabolic versatility in the genus Acidithiobacillus.</title>
        <authorList>
            <person name="Valdes J."/>
            <person name="Quatrini R."/>
            <person name="Hallberg K."/>
            <person name="Dopson M."/>
            <person name="Valenzuela P.D."/>
            <person name="Holmes D.S."/>
        </authorList>
    </citation>
    <scope>NUCLEOTIDE SEQUENCE [LARGE SCALE GENOMIC DNA]</scope>
    <source>
        <strain evidence="3">ATCC 51756 / DSM 8584 / KU</strain>
    </source>
</reference>
<dbReference type="EMBL" id="CP005986">
    <property type="protein sequence ID" value="AIA55674.1"/>
    <property type="molecule type" value="Genomic_DNA"/>
</dbReference>
<sequence length="193" mass="20431">MLPLDTLIAQCAPFVAPKTMSAIVRVESGGNPLAMWNNTTGQRILPPNRAAAIAYLQGAIAAGQKVDVGIAQVDTENFAAYGLTPENAFDACTNLRVGAKILQSDYARAAARFGPGQVALYHAFEAYNSGHLWGDAHYANTVLRSAGIPVYVQSSGKMVYRPLATVFSWSTAPTVSAASPPRASVSAAYVLKW</sequence>
<dbReference type="eggNOG" id="COG0741">
    <property type="taxonomic scope" value="Bacteria"/>
</dbReference>
<protein>
    <submittedName>
        <fullName evidence="2">Lytic transglycosylase catalytic</fullName>
    </submittedName>
</protein>
<dbReference type="CDD" id="cd16892">
    <property type="entry name" value="LT_VirB1-like"/>
    <property type="match status" value="1"/>
</dbReference>
<evidence type="ECO:0000313" key="3">
    <source>
        <dbReference type="Proteomes" id="UP000005522"/>
    </source>
</evidence>
<dbReference type="SUPFAM" id="SSF53955">
    <property type="entry name" value="Lysozyme-like"/>
    <property type="match status" value="1"/>
</dbReference>
<dbReference type="Proteomes" id="UP000005522">
    <property type="component" value="Chromosome"/>
</dbReference>
<dbReference type="AlphaFoldDB" id="A0A059ZS44"/>
<evidence type="ECO:0000313" key="2">
    <source>
        <dbReference type="EMBL" id="AIA55674.1"/>
    </source>
</evidence>
<dbReference type="RefSeq" id="WP_004872869.1">
    <property type="nucleotide sequence ID" value="NZ_CP005986.1"/>
</dbReference>
<organism evidence="2 3">
    <name type="scientific">Acidithiobacillus caldus (strain ATCC 51756 / DSM 8584 / KU)</name>
    <dbReference type="NCBI Taxonomy" id="637389"/>
    <lineage>
        <taxon>Bacteria</taxon>
        <taxon>Pseudomonadati</taxon>
        <taxon>Pseudomonadota</taxon>
        <taxon>Acidithiobacillia</taxon>
        <taxon>Acidithiobacillales</taxon>
        <taxon>Acidithiobacillaceae</taxon>
        <taxon>Acidithiobacillus</taxon>
    </lineage>
</organism>
<dbReference type="KEGG" id="acz:Acaty_c1815"/>
<gene>
    <name evidence="2" type="ORF">Acaty_c1815</name>
</gene>
<name>A0A059ZS44_ACICK</name>
<dbReference type="Pfam" id="PF01464">
    <property type="entry name" value="SLT"/>
    <property type="match status" value="1"/>
</dbReference>
<proteinExistence type="predicted"/>
<dbReference type="HOGENOM" id="CLU_076837_3_1_6"/>
<dbReference type="InterPro" id="IPR008258">
    <property type="entry name" value="Transglycosylase_SLT_dom_1"/>
</dbReference>
<feature type="domain" description="Transglycosylase SLT" evidence="1">
    <location>
        <begin position="10"/>
        <end position="131"/>
    </location>
</feature>
<accession>A0A059ZS44</accession>